<dbReference type="AlphaFoldDB" id="A0A1E5SLL6"/>
<feature type="chain" id="PRO_5009185215" description="Lipocalin-like domain-containing protein" evidence="1">
    <location>
        <begin position="29"/>
        <end position="138"/>
    </location>
</feature>
<evidence type="ECO:0008006" key="4">
    <source>
        <dbReference type="Google" id="ProtNLM"/>
    </source>
</evidence>
<name>A0A1E5SLL6_9BACT</name>
<proteinExistence type="predicted"/>
<comment type="caution">
    <text evidence="2">The sequence shown here is derived from an EMBL/GenBank/DDBJ whole genome shotgun (WGS) entry which is preliminary data.</text>
</comment>
<evidence type="ECO:0000256" key="1">
    <source>
        <dbReference type="SAM" id="SignalP"/>
    </source>
</evidence>
<dbReference type="Proteomes" id="UP000095552">
    <property type="component" value="Unassembled WGS sequence"/>
</dbReference>
<dbReference type="STRING" id="1563681.BFP71_10400"/>
<feature type="signal peptide" evidence="1">
    <location>
        <begin position="1"/>
        <end position="28"/>
    </location>
</feature>
<dbReference type="OrthoDB" id="838038at2"/>
<evidence type="ECO:0000313" key="3">
    <source>
        <dbReference type="Proteomes" id="UP000095552"/>
    </source>
</evidence>
<dbReference type="RefSeq" id="WP_069835409.1">
    <property type="nucleotide sequence ID" value="NZ_MDGQ01000005.1"/>
</dbReference>
<evidence type="ECO:0000313" key="2">
    <source>
        <dbReference type="EMBL" id="OEJ99946.1"/>
    </source>
</evidence>
<sequence length="138" mass="15163">MKIQQKISLIAILLITFLWSCSSDDPNAKEIAFEKLEGDWSLDESGIIELDGTDISLNYSDFSLSFADGTYETINGGDLFNASGTWEWIGDDGTTLLLDTGEGVSILTLTESVFRFSFFHQGSTRTGLRGSYIVQVGK</sequence>
<gene>
    <name evidence="2" type="ORF">BFP71_10400</name>
</gene>
<dbReference type="EMBL" id="MDGQ01000005">
    <property type="protein sequence ID" value="OEJ99946.1"/>
    <property type="molecule type" value="Genomic_DNA"/>
</dbReference>
<accession>A0A1E5SLL6</accession>
<keyword evidence="1" id="KW-0732">Signal</keyword>
<organism evidence="2 3">
    <name type="scientific">Roseivirga misakiensis</name>
    <dbReference type="NCBI Taxonomy" id="1563681"/>
    <lineage>
        <taxon>Bacteria</taxon>
        <taxon>Pseudomonadati</taxon>
        <taxon>Bacteroidota</taxon>
        <taxon>Cytophagia</taxon>
        <taxon>Cytophagales</taxon>
        <taxon>Roseivirgaceae</taxon>
        <taxon>Roseivirga</taxon>
    </lineage>
</organism>
<protein>
    <recommendedName>
        <fullName evidence="4">Lipocalin-like domain-containing protein</fullName>
    </recommendedName>
</protein>
<reference evidence="2 3" key="1">
    <citation type="submission" date="2016-08" db="EMBL/GenBank/DDBJ databases">
        <title>Draft genome of Fabibacter sp. strain SK-8.</title>
        <authorList>
            <person name="Wong S.-K."/>
            <person name="Hamasaki K."/>
            <person name="Yoshizawa S."/>
        </authorList>
    </citation>
    <scope>NUCLEOTIDE SEQUENCE [LARGE SCALE GENOMIC DNA]</scope>
    <source>
        <strain evidence="2 3">SK-8</strain>
    </source>
</reference>
<keyword evidence="3" id="KW-1185">Reference proteome</keyword>